<dbReference type="AlphaFoldDB" id="A0A8J4U9R8"/>
<evidence type="ECO:0000256" key="7">
    <source>
        <dbReference type="ARBA" id="ARBA00047899"/>
    </source>
</evidence>
<feature type="domain" description="Protein kinase" evidence="10">
    <location>
        <begin position="1"/>
        <end position="89"/>
    </location>
</feature>
<dbReference type="InterPro" id="IPR011009">
    <property type="entry name" value="Kinase-like_dom_sf"/>
</dbReference>
<dbReference type="InterPro" id="IPR000719">
    <property type="entry name" value="Prot_kinase_dom"/>
</dbReference>
<keyword evidence="5 11" id="KW-0418">Kinase</keyword>
<sequence>KVAIKVLDKMRLDLQSQRMLFREVSIMESLFHPNLLRLYEVMEVPSRLYLVLEYAGGGDLHARISSQGKLSDLESKLVFAQILSAVKYM</sequence>
<dbReference type="EC" id="2.7.11.1" evidence="1"/>
<dbReference type="InterPro" id="IPR030616">
    <property type="entry name" value="Aur-like"/>
</dbReference>
<evidence type="ECO:0000259" key="10">
    <source>
        <dbReference type="PROSITE" id="PS50011"/>
    </source>
</evidence>
<dbReference type="SUPFAM" id="SSF56112">
    <property type="entry name" value="Protein kinase-like (PK-like)"/>
    <property type="match status" value="1"/>
</dbReference>
<reference evidence="11" key="1">
    <citation type="submission" date="2020-07" db="EMBL/GenBank/DDBJ databases">
        <title>Clarias magur genome sequencing, assembly and annotation.</title>
        <authorList>
            <person name="Kushwaha B."/>
            <person name="Kumar R."/>
            <person name="Das P."/>
            <person name="Joshi C.G."/>
            <person name="Kumar D."/>
            <person name="Nagpure N.S."/>
            <person name="Pandey M."/>
            <person name="Agarwal S."/>
            <person name="Srivastava S."/>
            <person name="Singh M."/>
            <person name="Sahoo L."/>
            <person name="Jayasankar P."/>
            <person name="Meher P.K."/>
            <person name="Koringa P.G."/>
            <person name="Iquebal M.A."/>
            <person name="Das S.P."/>
            <person name="Bit A."/>
            <person name="Patnaik S."/>
            <person name="Patel N."/>
            <person name="Shah T.M."/>
            <person name="Hinsu A."/>
            <person name="Jena J.K."/>
        </authorList>
    </citation>
    <scope>NUCLEOTIDE SEQUENCE</scope>
    <source>
        <strain evidence="11">CIFAMagur01</strain>
        <tissue evidence="11">Testis</tissue>
    </source>
</reference>
<dbReference type="Pfam" id="PF00069">
    <property type="entry name" value="Pkinase"/>
    <property type="match status" value="1"/>
</dbReference>
<dbReference type="PANTHER" id="PTHR24350">
    <property type="entry name" value="SERINE/THREONINE-PROTEIN KINASE IAL-RELATED"/>
    <property type="match status" value="1"/>
</dbReference>
<proteinExistence type="predicted"/>
<keyword evidence="12" id="KW-1185">Reference proteome</keyword>
<evidence type="ECO:0000256" key="4">
    <source>
        <dbReference type="ARBA" id="ARBA00022741"/>
    </source>
</evidence>
<feature type="non-terminal residue" evidence="11">
    <location>
        <position position="89"/>
    </location>
</feature>
<feature type="binding site" evidence="9">
    <location>
        <position position="5"/>
    </location>
    <ligand>
        <name>ATP</name>
        <dbReference type="ChEBI" id="CHEBI:30616"/>
    </ligand>
</feature>
<keyword evidence="6 9" id="KW-0067">ATP-binding</keyword>
<evidence type="ECO:0000313" key="11">
    <source>
        <dbReference type="EMBL" id="KAF5903733.1"/>
    </source>
</evidence>
<evidence type="ECO:0000313" key="12">
    <source>
        <dbReference type="Proteomes" id="UP000727407"/>
    </source>
</evidence>
<comment type="catalytic activity">
    <reaction evidence="8">
        <text>L-seryl-[protein] + ATP = O-phospho-L-seryl-[protein] + ADP + H(+)</text>
        <dbReference type="Rhea" id="RHEA:17989"/>
        <dbReference type="Rhea" id="RHEA-COMP:9863"/>
        <dbReference type="Rhea" id="RHEA-COMP:11604"/>
        <dbReference type="ChEBI" id="CHEBI:15378"/>
        <dbReference type="ChEBI" id="CHEBI:29999"/>
        <dbReference type="ChEBI" id="CHEBI:30616"/>
        <dbReference type="ChEBI" id="CHEBI:83421"/>
        <dbReference type="ChEBI" id="CHEBI:456216"/>
        <dbReference type="EC" id="2.7.11.1"/>
    </reaction>
</comment>
<evidence type="ECO:0000256" key="1">
    <source>
        <dbReference type="ARBA" id="ARBA00012513"/>
    </source>
</evidence>
<dbReference type="Proteomes" id="UP000727407">
    <property type="component" value="Unassembled WGS sequence"/>
</dbReference>
<gene>
    <name evidence="11" type="ORF">DAT39_006571</name>
</gene>
<dbReference type="OrthoDB" id="193931at2759"/>
<evidence type="ECO:0000256" key="8">
    <source>
        <dbReference type="ARBA" id="ARBA00048679"/>
    </source>
</evidence>
<protein>
    <recommendedName>
        <fullName evidence="1">non-specific serine/threonine protein kinase</fullName>
        <ecNumber evidence="1">2.7.11.1</ecNumber>
    </recommendedName>
</protein>
<dbReference type="GO" id="GO:0005524">
    <property type="term" value="F:ATP binding"/>
    <property type="evidence" value="ECO:0007669"/>
    <property type="project" value="UniProtKB-KW"/>
</dbReference>
<organism evidence="11 12">
    <name type="scientific">Clarias magur</name>
    <name type="common">Asian catfish</name>
    <name type="synonym">Macropteronotus magur</name>
    <dbReference type="NCBI Taxonomy" id="1594786"/>
    <lineage>
        <taxon>Eukaryota</taxon>
        <taxon>Metazoa</taxon>
        <taxon>Chordata</taxon>
        <taxon>Craniata</taxon>
        <taxon>Vertebrata</taxon>
        <taxon>Euteleostomi</taxon>
        <taxon>Actinopterygii</taxon>
        <taxon>Neopterygii</taxon>
        <taxon>Teleostei</taxon>
        <taxon>Ostariophysi</taxon>
        <taxon>Siluriformes</taxon>
        <taxon>Clariidae</taxon>
        <taxon>Clarias</taxon>
    </lineage>
</organism>
<comment type="caution">
    <text evidence="11">The sequence shown here is derived from an EMBL/GenBank/DDBJ whole genome shotgun (WGS) entry which is preliminary data.</text>
</comment>
<evidence type="ECO:0000256" key="2">
    <source>
        <dbReference type="ARBA" id="ARBA00022527"/>
    </source>
</evidence>
<evidence type="ECO:0000256" key="9">
    <source>
        <dbReference type="PIRSR" id="PIRSR630616-2"/>
    </source>
</evidence>
<accession>A0A8J4U9R8</accession>
<comment type="catalytic activity">
    <reaction evidence="7">
        <text>L-threonyl-[protein] + ATP = O-phospho-L-threonyl-[protein] + ADP + H(+)</text>
        <dbReference type="Rhea" id="RHEA:46608"/>
        <dbReference type="Rhea" id="RHEA-COMP:11060"/>
        <dbReference type="Rhea" id="RHEA-COMP:11605"/>
        <dbReference type="ChEBI" id="CHEBI:15378"/>
        <dbReference type="ChEBI" id="CHEBI:30013"/>
        <dbReference type="ChEBI" id="CHEBI:30616"/>
        <dbReference type="ChEBI" id="CHEBI:61977"/>
        <dbReference type="ChEBI" id="CHEBI:456216"/>
        <dbReference type="EC" id="2.7.11.1"/>
    </reaction>
</comment>
<dbReference type="PROSITE" id="PS50011">
    <property type="entry name" value="PROTEIN_KINASE_DOM"/>
    <property type="match status" value="1"/>
</dbReference>
<evidence type="ECO:0000256" key="3">
    <source>
        <dbReference type="ARBA" id="ARBA00022679"/>
    </source>
</evidence>
<name>A0A8J4U9R8_CLAMG</name>
<keyword evidence="3" id="KW-0808">Transferase</keyword>
<evidence type="ECO:0000256" key="5">
    <source>
        <dbReference type="ARBA" id="ARBA00022777"/>
    </source>
</evidence>
<feature type="binding site" evidence="9">
    <location>
        <begin position="53"/>
        <end position="55"/>
    </location>
    <ligand>
        <name>ATP</name>
        <dbReference type="ChEBI" id="CHEBI:30616"/>
    </ligand>
</feature>
<keyword evidence="2" id="KW-0723">Serine/threonine-protein kinase</keyword>
<evidence type="ECO:0000256" key="6">
    <source>
        <dbReference type="ARBA" id="ARBA00022840"/>
    </source>
</evidence>
<dbReference type="GO" id="GO:0004674">
    <property type="term" value="F:protein serine/threonine kinase activity"/>
    <property type="evidence" value="ECO:0007669"/>
    <property type="project" value="UniProtKB-KW"/>
</dbReference>
<keyword evidence="4 9" id="KW-0547">Nucleotide-binding</keyword>
<dbReference type="EMBL" id="QNUK01000069">
    <property type="protein sequence ID" value="KAF5903733.1"/>
    <property type="molecule type" value="Genomic_DNA"/>
</dbReference>
<feature type="non-terminal residue" evidence="11">
    <location>
        <position position="1"/>
    </location>
</feature>
<dbReference type="Gene3D" id="1.10.510.10">
    <property type="entry name" value="Transferase(Phosphotransferase) domain 1"/>
    <property type="match status" value="1"/>
</dbReference>